<dbReference type="GO" id="GO:0019239">
    <property type="term" value="F:deaminase activity"/>
    <property type="evidence" value="ECO:0007669"/>
    <property type="project" value="TreeGrafter"/>
</dbReference>
<evidence type="ECO:0000313" key="2">
    <source>
        <dbReference type="EMBL" id="TGN26151.1"/>
    </source>
</evidence>
<dbReference type="InterPro" id="IPR006056">
    <property type="entry name" value="RidA"/>
</dbReference>
<dbReference type="Gene3D" id="3.30.1330.40">
    <property type="entry name" value="RutC-like"/>
    <property type="match status" value="1"/>
</dbReference>
<dbReference type="FunFam" id="3.30.1330.40:FF:000001">
    <property type="entry name" value="L-PSP family endoribonuclease"/>
    <property type="match status" value="1"/>
</dbReference>
<name>A0A4Z1C198_9FLAO</name>
<dbReference type="AlphaFoldDB" id="A0A4Z1C198"/>
<keyword evidence="3" id="KW-1185">Reference proteome</keyword>
<dbReference type="CDD" id="cd00448">
    <property type="entry name" value="YjgF_YER057c_UK114_family"/>
    <property type="match status" value="1"/>
</dbReference>
<dbReference type="PANTHER" id="PTHR11803">
    <property type="entry name" value="2-IMINOBUTANOATE/2-IMINOPROPANOATE DEAMINASE RIDA"/>
    <property type="match status" value="1"/>
</dbReference>
<sequence length="125" mass="14348">MNIIHTESMPIANGHYSQCIEHNGILYLSGQLPIDRETKKIPTTISEQTNLVLKNIETILHQANSDKKHVLQVRIYIPNIQLWDEVNAAYSNFFEDHKPTRCIIPTNELHYDALIEVEVTAISKL</sequence>
<evidence type="ECO:0000313" key="3">
    <source>
        <dbReference type="Proteomes" id="UP000297998"/>
    </source>
</evidence>
<evidence type="ECO:0000256" key="1">
    <source>
        <dbReference type="ARBA" id="ARBA00010552"/>
    </source>
</evidence>
<comment type="caution">
    <text evidence="2">The sequence shown here is derived from an EMBL/GenBank/DDBJ whole genome shotgun (WGS) entry which is preliminary data.</text>
</comment>
<dbReference type="GO" id="GO:0005829">
    <property type="term" value="C:cytosol"/>
    <property type="evidence" value="ECO:0007669"/>
    <property type="project" value="TreeGrafter"/>
</dbReference>
<protein>
    <submittedName>
        <fullName evidence="2">RidA family protein</fullName>
    </submittedName>
</protein>
<dbReference type="Pfam" id="PF01042">
    <property type="entry name" value="Ribonuc_L-PSP"/>
    <property type="match status" value="1"/>
</dbReference>
<dbReference type="NCBIfam" id="TIGR00004">
    <property type="entry name" value="Rid family detoxifying hydrolase"/>
    <property type="match status" value="1"/>
</dbReference>
<dbReference type="RefSeq" id="WP_135836121.1">
    <property type="nucleotide sequence ID" value="NZ_SRPE01000008.1"/>
</dbReference>
<comment type="similarity">
    <text evidence="1">Belongs to the RutC family.</text>
</comment>
<accession>A0A4Z1C198</accession>
<dbReference type="InterPro" id="IPR035959">
    <property type="entry name" value="RutC-like_sf"/>
</dbReference>
<reference evidence="2 3" key="1">
    <citation type="submission" date="2019-03" db="EMBL/GenBank/DDBJ databases">
        <title>Empedobacter tilapiae sp. nov., isolated from an intestine of Nile tilapia Oreochromis niloticus.</title>
        <authorList>
            <person name="Kim Y.-O."/>
            <person name="Yoon J.-H."/>
        </authorList>
    </citation>
    <scope>NUCLEOTIDE SEQUENCE [LARGE SCALE GENOMIC DNA]</scope>
    <source>
        <strain evidence="2 3">MRS2</strain>
    </source>
</reference>
<dbReference type="OrthoDB" id="9803101at2"/>
<dbReference type="InterPro" id="IPR006175">
    <property type="entry name" value="YjgF/YER057c/UK114"/>
</dbReference>
<dbReference type="EMBL" id="SRPE01000008">
    <property type="protein sequence ID" value="TGN26151.1"/>
    <property type="molecule type" value="Genomic_DNA"/>
</dbReference>
<proteinExistence type="inferred from homology"/>
<gene>
    <name evidence="2" type="ORF">E4J94_12430</name>
</gene>
<dbReference type="Proteomes" id="UP000297998">
    <property type="component" value="Unassembled WGS sequence"/>
</dbReference>
<dbReference type="SUPFAM" id="SSF55298">
    <property type="entry name" value="YjgF-like"/>
    <property type="match status" value="1"/>
</dbReference>
<dbReference type="PANTHER" id="PTHR11803:SF39">
    <property type="entry name" value="2-IMINOBUTANOATE_2-IMINOPROPANOATE DEAMINASE"/>
    <property type="match status" value="1"/>
</dbReference>
<organism evidence="2 3">
    <name type="scientific">Empedobacter tilapiae</name>
    <dbReference type="NCBI Taxonomy" id="2491114"/>
    <lineage>
        <taxon>Bacteria</taxon>
        <taxon>Pseudomonadati</taxon>
        <taxon>Bacteroidota</taxon>
        <taxon>Flavobacteriia</taxon>
        <taxon>Flavobacteriales</taxon>
        <taxon>Weeksellaceae</taxon>
        <taxon>Empedobacter</taxon>
    </lineage>
</organism>